<feature type="transmembrane region" description="Helical" evidence="2">
    <location>
        <begin position="308"/>
        <end position="331"/>
    </location>
</feature>
<evidence type="ECO:0000313" key="3">
    <source>
        <dbReference type="EMBL" id="PXX35313.1"/>
    </source>
</evidence>
<dbReference type="Proteomes" id="UP000247792">
    <property type="component" value="Unassembled WGS sequence"/>
</dbReference>
<feature type="compositionally biased region" description="Polar residues" evidence="1">
    <location>
        <begin position="1"/>
        <end position="12"/>
    </location>
</feature>
<organism evidence="3 4">
    <name type="scientific">Undibacterium pigrum</name>
    <dbReference type="NCBI Taxonomy" id="401470"/>
    <lineage>
        <taxon>Bacteria</taxon>
        <taxon>Pseudomonadati</taxon>
        <taxon>Pseudomonadota</taxon>
        <taxon>Betaproteobacteria</taxon>
        <taxon>Burkholderiales</taxon>
        <taxon>Oxalobacteraceae</taxon>
        <taxon>Undibacterium</taxon>
    </lineage>
</organism>
<name>A0A318IKE6_9BURK</name>
<feature type="compositionally biased region" description="Low complexity" evidence="1">
    <location>
        <begin position="224"/>
        <end position="234"/>
    </location>
</feature>
<keyword evidence="2" id="KW-0472">Membrane</keyword>
<protein>
    <submittedName>
        <fullName evidence="3">Uncharacterized protein</fullName>
    </submittedName>
</protein>
<keyword evidence="2" id="KW-0812">Transmembrane</keyword>
<feature type="transmembrane region" description="Helical" evidence="2">
    <location>
        <begin position="284"/>
        <end position="302"/>
    </location>
</feature>
<evidence type="ECO:0000313" key="4">
    <source>
        <dbReference type="Proteomes" id="UP000247792"/>
    </source>
</evidence>
<dbReference type="EMBL" id="QJKB01000021">
    <property type="protein sequence ID" value="PXX35313.1"/>
    <property type="molecule type" value="Genomic_DNA"/>
</dbReference>
<sequence>MTFDAQNRNPSASPFPEINLNPAELSLEDWDKPVAKKPQPVAQAPVPPLPSSPGELTGHAISSLNPKEFHNANLGLEFYAPGSWKEVKNSRSLHLLDPITGAKLEANGFARDNTPIEKWVGMRLHIIDKEMPYMKQVAKPSIIKGENWGNRIQGIVAEYKGIQTGDEEESHMLICCMRTDDMLVSIAITAKASVFAANRAVYNWIFSRTDLGMAMATVSGSAGSASSSHSSSSGKRTATAGSGNSSGGGRNGGGSSASSRVQFAHNDGGGGDYYISRLAIGQRLIIMAILLNITLTVWVQSVEYSNRAQVLIAFAGLLIIIFMSVVGFFRLAGGFGWSGAKTVLMLLLSFVPLLNLIMMVIYNIKATALIKDEGYKVGLLGAKDAIPDDNHDLRNIILLSLALTACLYAASGRFIKAEKEEPIAEFSPPDHRYSISMPGTPTEQAAPKEAGVFNNHTYVLHAGKMQYAVTSFDLETRPADTTYFLDALKEGMVAQGKGKINISDEKTIRIEGNPGRSLMMTDYKSAKQVNFFLAGKTVYIIEAGAPLSQQNSPKIQAFFESFHLN</sequence>
<feature type="compositionally biased region" description="Gly residues" evidence="1">
    <location>
        <begin position="244"/>
        <end position="255"/>
    </location>
</feature>
<evidence type="ECO:0000256" key="1">
    <source>
        <dbReference type="SAM" id="MobiDB-lite"/>
    </source>
</evidence>
<comment type="caution">
    <text evidence="3">The sequence shown here is derived from an EMBL/GenBank/DDBJ whole genome shotgun (WGS) entry which is preliminary data.</text>
</comment>
<dbReference type="AlphaFoldDB" id="A0A318IKE6"/>
<dbReference type="OrthoDB" id="8743872at2"/>
<dbReference type="RefSeq" id="WP_110258297.1">
    <property type="nucleotide sequence ID" value="NZ_QJKB01000021.1"/>
</dbReference>
<feature type="region of interest" description="Disordered" evidence="1">
    <location>
        <begin position="1"/>
        <end position="58"/>
    </location>
</feature>
<keyword evidence="2" id="KW-1133">Transmembrane helix</keyword>
<evidence type="ECO:0000256" key="2">
    <source>
        <dbReference type="SAM" id="Phobius"/>
    </source>
</evidence>
<keyword evidence="4" id="KW-1185">Reference proteome</keyword>
<feature type="region of interest" description="Disordered" evidence="1">
    <location>
        <begin position="224"/>
        <end position="258"/>
    </location>
</feature>
<gene>
    <name evidence="3" type="ORF">DFR42_12148</name>
</gene>
<feature type="transmembrane region" description="Helical" evidence="2">
    <location>
        <begin position="343"/>
        <end position="364"/>
    </location>
</feature>
<proteinExistence type="predicted"/>
<accession>A0A318IKE6</accession>
<reference evidence="3 4" key="1">
    <citation type="submission" date="2018-05" db="EMBL/GenBank/DDBJ databases">
        <title>Genomic Encyclopedia of Type Strains, Phase IV (KMG-IV): sequencing the most valuable type-strain genomes for metagenomic binning, comparative biology and taxonomic classification.</title>
        <authorList>
            <person name="Goeker M."/>
        </authorList>
    </citation>
    <scope>NUCLEOTIDE SEQUENCE [LARGE SCALE GENOMIC DNA]</scope>
    <source>
        <strain evidence="3 4">DSM 19792</strain>
    </source>
</reference>